<keyword evidence="6" id="KW-1185">Reference proteome</keyword>
<dbReference type="PROSITE" id="PS50887">
    <property type="entry name" value="GGDEF"/>
    <property type="match status" value="1"/>
</dbReference>
<dbReference type="InterPro" id="IPR043128">
    <property type="entry name" value="Rev_trsase/Diguanyl_cyclase"/>
</dbReference>
<dbReference type="Gene3D" id="3.30.70.270">
    <property type="match status" value="1"/>
</dbReference>
<comment type="catalytic activity">
    <reaction evidence="2">
        <text>2 GTP = 3',3'-c-di-GMP + 2 diphosphate</text>
        <dbReference type="Rhea" id="RHEA:24898"/>
        <dbReference type="ChEBI" id="CHEBI:33019"/>
        <dbReference type="ChEBI" id="CHEBI:37565"/>
        <dbReference type="ChEBI" id="CHEBI:58805"/>
        <dbReference type="EC" id="2.7.7.65"/>
    </reaction>
</comment>
<evidence type="ECO:0000256" key="1">
    <source>
        <dbReference type="ARBA" id="ARBA00012528"/>
    </source>
</evidence>
<protein>
    <recommendedName>
        <fullName evidence="1">diguanylate cyclase</fullName>
        <ecNumber evidence="1">2.7.7.65</ecNumber>
    </recommendedName>
</protein>
<dbReference type="PANTHER" id="PTHR45138:SF9">
    <property type="entry name" value="DIGUANYLATE CYCLASE DGCM-RELATED"/>
    <property type="match status" value="1"/>
</dbReference>
<feature type="transmembrane region" description="Helical" evidence="3">
    <location>
        <begin position="75"/>
        <end position="96"/>
    </location>
</feature>
<sequence length="394" mass="42885">MEWIAGLVHAGTLLLVNALLAALASALFFALYLGHPRVKRQPGVLWWGMSYAAFATGFGLLFLPAFHVIFPGLQLIGNLSIDAGAVLALLAANLYLERSRRRLWVLVPVVMIALTEAGLVLVEGENLRHMVILGGALTALLTVATGAAFWQCKDEAQRPVARLAAIFHFLWAAMLLVRIGWWIAQPAEFAGKDPTSTFGLLSRIVLTWVITPALLWMLTRKLDAELIRHASQDPLTGVANRRVMWEEGQGRIAASHARGAPVAALMIDVDHFKSINDRWGHEGGDHVLIAIANTLSRHIREKDILARVGGEEFMVLLHDAEASAANEAAERLRQAVEKKTITLPSGETLHCTVSIGYCLSTGKEQSWRDVVVAADQALYAAKQAGRNRVVGAGD</sequence>
<dbReference type="CDD" id="cd01949">
    <property type="entry name" value="GGDEF"/>
    <property type="match status" value="1"/>
</dbReference>
<proteinExistence type="predicted"/>
<dbReference type="SMART" id="SM00267">
    <property type="entry name" value="GGDEF"/>
    <property type="match status" value="1"/>
</dbReference>
<reference evidence="5" key="1">
    <citation type="submission" date="2020-10" db="EMBL/GenBank/DDBJ databases">
        <title>Whole-genome sequence of Luteibacter sp. EIF3.</title>
        <authorList>
            <person name="Friedrich I."/>
            <person name="Hertel R."/>
            <person name="Daniel R."/>
        </authorList>
    </citation>
    <scope>NUCLEOTIDE SEQUENCE</scope>
    <source>
        <strain evidence="5">EIF3</strain>
    </source>
</reference>
<name>A0ABY4T3C5_9GAMM</name>
<gene>
    <name evidence="5" type="ORF">IM816_17730</name>
</gene>
<feature type="domain" description="GGDEF" evidence="4">
    <location>
        <begin position="260"/>
        <end position="394"/>
    </location>
</feature>
<feature type="transmembrane region" description="Helical" evidence="3">
    <location>
        <begin position="196"/>
        <end position="218"/>
    </location>
</feature>
<dbReference type="InterPro" id="IPR000160">
    <property type="entry name" value="GGDEF_dom"/>
</dbReference>
<evidence type="ECO:0000313" key="5">
    <source>
        <dbReference type="EMBL" id="URL58402.1"/>
    </source>
</evidence>
<dbReference type="EMBL" id="CP063231">
    <property type="protein sequence ID" value="URL58402.1"/>
    <property type="molecule type" value="Genomic_DNA"/>
</dbReference>
<dbReference type="InterPro" id="IPR050469">
    <property type="entry name" value="Diguanylate_Cyclase"/>
</dbReference>
<feature type="transmembrane region" description="Helical" evidence="3">
    <location>
        <begin position="103"/>
        <end position="122"/>
    </location>
</feature>
<dbReference type="NCBIfam" id="TIGR00254">
    <property type="entry name" value="GGDEF"/>
    <property type="match status" value="1"/>
</dbReference>
<evidence type="ECO:0000259" key="4">
    <source>
        <dbReference type="PROSITE" id="PS50887"/>
    </source>
</evidence>
<dbReference type="SUPFAM" id="SSF55073">
    <property type="entry name" value="Nucleotide cyclase"/>
    <property type="match status" value="1"/>
</dbReference>
<keyword evidence="3" id="KW-1133">Transmembrane helix</keyword>
<dbReference type="PANTHER" id="PTHR45138">
    <property type="entry name" value="REGULATORY COMPONENTS OF SENSORY TRANSDUCTION SYSTEM"/>
    <property type="match status" value="1"/>
</dbReference>
<feature type="transmembrane region" description="Helical" evidence="3">
    <location>
        <begin position="162"/>
        <end position="184"/>
    </location>
</feature>
<dbReference type="Pfam" id="PF00990">
    <property type="entry name" value="GGDEF"/>
    <property type="match status" value="1"/>
</dbReference>
<dbReference type="Proteomes" id="UP001056681">
    <property type="component" value="Chromosome"/>
</dbReference>
<feature type="transmembrane region" description="Helical" evidence="3">
    <location>
        <begin position="45"/>
        <end position="69"/>
    </location>
</feature>
<evidence type="ECO:0000313" key="6">
    <source>
        <dbReference type="Proteomes" id="UP001056681"/>
    </source>
</evidence>
<feature type="transmembrane region" description="Helical" evidence="3">
    <location>
        <begin position="128"/>
        <end position="150"/>
    </location>
</feature>
<feature type="transmembrane region" description="Helical" evidence="3">
    <location>
        <begin position="12"/>
        <end position="33"/>
    </location>
</feature>
<evidence type="ECO:0000256" key="3">
    <source>
        <dbReference type="SAM" id="Phobius"/>
    </source>
</evidence>
<dbReference type="InterPro" id="IPR029787">
    <property type="entry name" value="Nucleotide_cyclase"/>
</dbReference>
<keyword evidence="3" id="KW-0472">Membrane</keyword>
<keyword evidence="3" id="KW-0812">Transmembrane</keyword>
<dbReference type="EC" id="2.7.7.65" evidence="1"/>
<organism evidence="5 6">
    <name type="scientific">Luteibacter flocculans</name>
    <dbReference type="NCBI Taxonomy" id="2780091"/>
    <lineage>
        <taxon>Bacteria</taxon>
        <taxon>Pseudomonadati</taxon>
        <taxon>Pseudomonadota</taxon>
        <taxon>Gammaproteobacteria</taxon>
        <taxon>Lysobacterales</taxon>
        <taxon>Rhodanobacteraceae</taxon>
        <taxon>Luteibacter</taxon>
    </lineage>
</organism>
<evidence type="ECO:0000256" key="2">
    <source>
        <dbReference type="ARBA" id="ARBA00034247"/>
    </source>
</evidence>
<accession>A0ABY4T3C5</accession>